<organism evidence="10 11">
    <name type="scientific">Tigriopus californicus</name>
    <name type="common">Marine copepod</name>
    <dbReference type="NCBI Taxonomy" id="6832"/>
    <lineage>
        <taxon>Eukaryota</taxon>
        <taxon>Metazoa</taxon>
        <taxon>Ecdysozoa</taxon>
        <taxon>Arthropoda</taxon>
        <taxon>Crustacea</taxon>
        <taxon>Multicrustacea</taxon>
        <taxon>Hexanauplia</taxon>
        <taxon>Copepoda</taxon>
        <taxon>Harpacticoida</taxon>
        <taxon>Harpacticidae</taxon>
        <taxon>Tigriopus</taxon>
    </lineage>
</organism>
<keyword evidence="11" id="KW-1185">Reference proteome</keyword>
<keyword evidence="6" id="KW-0326">Glycosidase</keyword>
<dbReference type="InterPro" id="IPR001916">
    <property type="entry name" value="Glyco_hydro_22"/>
</dbReference>
<evidence type="ECO:0000256" key="8">
    <source>
        <dbReference type="SAM" id="SignalP"/>
    </source>
</evidence>
<protein>
    <recommendedName>
        <fullName evidence="3">lysozyme</fullName>
        <ecNumber evidence="3">3.2.1.17</ecNumber>
    </recommendedName>
</protein>
<dbReference type="CDD" id="cd16899">
    <property type="entry name" value="LYZ_C_invert"/>
    <property type="match status" value="1"/>
</dbReference>
<dbReference type="SMART" id="SM00263">
    <property type="entry name" value="LYZ1"/>
    <property type="match status" value="1"/>
</dbReference>
<dbReference type="InterPro" id="IPR023346">
    <property type="entry name" value="Lysozyme-like_dom_sf"/>
</dbReference>
<gene>
    <name evidence="10" type="ORF">TCAL_11589</name>
</gene>
<evidence type="ECO:0000256" key="7">
    <source>
        <dbReference type="RuleBase" id="RU004440"/>
    </source>
</evidence>
<dbReference type="PROSITE" id="PS00128">
    <property type="entry name" value="GLYCOSYL_HYDROL_F22_1"/>
    <property type="match status" value="1"/>
</dbReference>
<keyword evidence="4" id="KW-0929">Antimicrobial</keyword>
<dbReference type="PANTHER" id="PTHR11407">
    <property type="entry name" value="LYSOZYME C"/>
    <property type="match status" value="1"/>
</dbReference>
<dbReference type="PANTHER" id="PTHR11407:SF63">
    <property type="entry name" value="LYSOZYME C"/>
    <property type="match status" value="1"/>
</dbReference>
<evidence type="ECO:0000256" key="5">
    <source>
        <dbReference type="ARBA" id="ARBA00023157"/>
    </source>
</evidence>
<keyword evidence="5" id="KW-1015">Disulfide bond</keyword>
<keyword evidence="4" id="KW-0081">Bacteriolytic enzyme</keyword>
<dbReference type="EMBL" id="VCGU01000458">
    <property type="protein sequence ID" value="TRY63866.1"/>
    <property type="molecule type" value="Genomic_DNA"/>
</dbReference>
<dbReference type="Pfam" id="PF00062">
    <property type="entry name" value="Lys"/>
    <property type="match status" value="1"/>
</dbReference>
<evidence type="ECO:0000256" key="2">
    <source>
        <dbReference type="ARBA" id="ARBA00010859"/>
    </source>
</evidence>
<dbReference type="GO" id="GO:0003796">
    <property type="term" value="F:lysozyme activity"/>
    <property type="evidence" value="ECO:0007669"/>
    <property type="project" value="UniProtKB-EC"/>
</dbReference>
<proteinExistence type="inferred from homology"/>
<comment type="caution">
    <text evidence="10">The sequence shown here is derived from an EMBL/GenBank/DDBJ whole genome shotgun (WGS) entry which is preliminary data.</text>
</comment>
<dbReference type="AlphaFoldDB" id="A0A553NEJ4"/>
<evidence type="ECO:0000313" key="11">
    <source>
        <dbReference type="Proteomes" id="UP000318571"/>
    </source>
</evidence>
<dbReference type="OMA" id="NAWVAWV"/>
<accession>A0A553NEJ4</accession>
<dbReference type="FunFam" id="1.10.530.10:FF:000001">
    <property type="entry name" value="Lysozyme C"/>
    <property type="match status" value="1"/>
</dbReference>
<sequence>MQQDPQQNSVTMKFLISLAVLAIVGCAQAKVYSKCELATEMVNKHGFSRSSIGDWVCLVNYESSFNTRATNDNTNGSRDYGIFEINDNYWCDSNVGAGNDCNAVCSNFIDDNIADDCACAKKIYARHGFEAWYGWKNHCKGHDNEEWVAGCF</sequence>
<dbReference type="InterPro" id="IPR000974">
    <property type="entry name" value="Glyco_hydro_22_lys"/>
</dbReference>
<dbReference type="EC" id="3.2.1.17" evidence="3"/>
<dbReference type="PRINTS" id="PR00135">
    <property type="entry name" value="LYZLACT"/>
</dbReference>
<dbReference type="SUPFAM" id="SSF53955">
    <property type="entry name" value="Lysozyme-like"/>
    <property type="match status" value="1"/>
</dbReference>
<comment type="catalytic activity">
    <reaction evidence="1">
        <text>Hydrolysis of (1-&gt;4)-beta-linkages between N-acetylmuramic acid and N-acetyl-D-glucosamine residues in a peptidoglycan and between N-acetyl-D-glucosamine residues in chitodextrins.</text>
        <dbReference type="EC" id="3.2.1.17"/>
    </reaction>
</comment>
<reference evidence="10 11" key="1">
    <citation type="journal article" date="2018" name="Nat. Ecol. Evol.">
        <title>Genomic signatures of mitonuclear coevolution across populations of Tigriopus californicus.</title>
        <authorList>
            <person name="Barreto F.S."/>
            <person name="Watson E.T."/>
            <person name="Lima T.G."/>
            <person name="Willett C.S."/>
            <person name="Edmands S."/>
            <person name="Li W."/>
            <person name="Burton R.S."/>
        </authorList>
    </citation>
    <scope>NUCLEOTIDE SEQUENCE [LARGE SCALE GENOMIC DNA]</scope>
    <source>
        <strain evidence="10 11">San Diego</strain>
    </source>
</reference>
<dbReference type="GO" id="GO:0042742">
    <property type="term" value="P:defense response to bacterium"/>
    <property type="evidence" value="ECO:0007669"/>
    <property type="project" value="UniProtKB-KW"/>
</dbReference>
<dbReference type="Proteomes" id="UP000318571">
    <property type="component" value="Chromosome 10"/>
</dbReference>
<dbReference type="STRING" id="6832.A0A553NEJ4"/>
<dbReference type="Gene3D" id="1.10.530.10">
    <property type="match status" value="1"/>
</dbReference>
<keyword evidence="6" id="KW-0378">Hydrolase</keyword>
<dbReference type="PRINTS" id="PR00137">
    <property type="entry name" value="LYSOZYME"/>
</dbReference>
<dbReference type="PROSITE" id="PS51348">
    <property type="entry name" value="GLYCOSYL_HYDROL_F22_2"/>
    <property type="match status" value="1"/>
</dbReference>
<evidence type="ECO:0000259" key="9">
    <source>
        <dbReference type="PROSITE" id="PS00128"/>
    </source>
</evidence>
<name>A0A553NEJ4_TIGCA</name>
<feature type="signal peptide" evidence="8">
    <location>
        <begin position="1"/>
        <end position="29"/>
    </location>
</feature>
<evidence type="ECO:0000256" key="3">
    <source>
        <dbReference type="ARBA" id="ARBA00012732"/>
    </source>
</evidence>
<dbReference type="GO" id="GO:0031640">
    <property type="term" value="P:killing of cells of another organism"/>
    <property type="evidence" value="ECO:0007669"/>
    <property type="project" value="UniProtKB-KW"/>
</dbReference>
<dbReference type="InterPro" id="IPR019799">
    <property type="entry name" value="Glyco_hydro_22_CS"/>
</dbReference>
<evidence type="ECO:0000256" key="1">
    <source>
        <dbReference type="ARBA" id="ARBA00000632"/>
    </source>
</evidence>
<dbReference type="OrthoDB" id="17373at2759"/>
<feature type="domain" description="Glycosyl hydrolases family 22 (GH22)" evidence="9">
    <location>
        <begin position="101"/>
        <end position="119"/>
    </location>
</feature>
<comment type="similarity">
    <text evidence="2 7">Belongs to the glycosyl hydrolase 22 family.</text>
</comment>
<evidence type="ECO:0000256" key="6">
    <source>
        <dbReference type="ARBA" id="ARBA00023295"/>
    </source>
</evidence>
<feature type="chain" id="PRO_5021827191" description="lysozyme" evidence="8">
    <location>
        <begin position="30"/>
        <end position="152"/>
    </location>
</feature>
<evidence type="ECO:0000256" key="4">
    <source>
        <dbReference type="ARBA" id="ARBA00022638"/>
    </source>
</evidence>
<evidence type="ECO:0000313" key="10">
    <source>
        <dbReference type="EMBL" id="TRY63866.1"/>
    </source>
</evidence>
<keyword evidence="8" id="KW-0732">Signal</keyword>